<keyword evidence="10 16" id="KW-0573">Peptidoglycan synthesis</keyword>
<evidence type="ECO:0000256" key="2">
    <source>
        <dbReference type="ARBA" id="ARBA00022475"/>
    </source>
</evidence>
<proteinExistence type="inferred from homology"/>
<keyword evidence="9 16" id="KW-0133">Cell shape</keyword>
<dbReference type="InterPro" id="IPR037532">
    <property type="entry name" value="FtsI_transpept"/>
</dbReference>
<evidence type="ECO:0000313" key="20">
    <source>
        <dbReference type="Proteomes" id="UP000198729"/>
    </source>
</evidence>
<dbReference type="GO" id="GO:0009252">
    <property type="term" value="P:peptidoglycan biosynthetic process"/>
    <property type="evidence" value="ECO:0007669"/>
    <property type="project" value="UniProtKB-UniRule"/>
</dbReference>
<keyword evidence="20" id="KW-1185">Reference proteome</keyword>
<dbReference type="Proteomes" id="UP000198729">
    <property type="component" value="Unassembled WGS sequence"/>
</dbReference>
<comment type="function">
    <text evidence="16">Catalyzes cross-linking of the peptidoglycan cell wall at the division septum.</text>
</comment>
<dbReference type="SUPFAM" id="SSF56601">
    <property type="entry name" value="beta-lactamase/transpeptidase-like"/>
    <property type="match status" value="1"/>
</dbReference>
<keyword evidence="3 16" id="KW-0997">Cell inner membrane</keyword>
<keyword evidence="15 16" id="KW-0961">Cell wall biogenesis/degradation</keyword>
<dbReference type="InterPro" id="IPR012338">
    <property type="entry name" value="Beta-lactam/transpept-like"/>
</dbReference>
<comment type="similarity">
    <text evidence="16">Belongs to the transpeptidase family. FtsI subfamily.</text>
</comment>
<feature type="domain" description="Penicillin-binding protein dimerisation" evidence="18">
    <location>
        <begin position="66"/>
        <end position="213"/>
    </location>
</feature>
<evidence type="ECO:0000256" key="10">
    <source>
        <dbReference type="ARBA" id="ARBA00022984"/>
    </source>
</evidence>
<dbReference type="InterPro" id="IPR050515">
    <property type="entry name" value="Beta-lactam/transpept"/>
</dbReference>
<organism evidence="19 20">
    <name type="scientific">Nitrosomonas mobilis</name>
    <dbReference type="NCBI Taxonomy" id="51642"/>
    <lineage>
        <taxon>Bacteria</taxon>
        <taxon>Pseudomonadati</taxon>
        <taxon>Pseudomonadota</taxon>
        <taxon>Betaproteobacteria</taxon>
        <taxon>Nitrosomonadales</taxon>
        <taxon>Nitrosomonadaceae</taxon>
        <taxon>Nitrosomonas</taxon>
    </lineage>
</organism>
<dbReference type="InterPro" id="IPR001460">
    <property type="entry name" value="PCN-bd_Tpept"/>
</dbReference>
<dbReference type="GO" id="GO:0009002">
    <property type="term" value="F:serine-type D-Ala-D-Ala carboxypeptidase activity"/>
    <property type="evidence" value="ECO:0007669"/>
    <property type="project" value="UniProtKB-UniRule"/>
</dbReference>
<evidence type="ECO:0000256" key="6">
    <source>
        <dbReference type="ARBA" id="ARBA00022670"/>
    </source>
</evidence>
<dbReference type="GO" id="GO:0008955">
    <property type="term" value="F:peptidoglycan glycosyltransferase activity"/>
    <property type="evidence" value="ECO:0007669"/>
    <property type="project" value="InterPro"/>
</dbReference>
<accession>A0A1G5SHQ2</accession>
<evidence type="ECO:0000256" key="14">
    <source>
        <dbReference type="ARBA" id="ARBA00023306"/>
    </source>
</evidence>
<evidence type="ECO:0000259" key="17">
    <source>
        <dbReference type="Pfam" id="PF00905"/>
    </source>
</evidence>
<dbReference type="OrthoDB" id="9789078at2"/>
<feature type="active site" description="Acyl-ester intermediate" evidence="16">
    <location>
        <position position="300"/>
    </location>
</feature>
<evidence type="ECO:0000256" key="12">
    <source>
        <dbReference type="ARBA" id="ARBA00023136"/>
    </source>
</evidence>
<keyword evidence="13 16" id="KW-0717">Septation</keyword>
<dbReference type="HAMAP" id="MF_02080">
    <property type="entry name" value="FtsI_transpept"/>
    <property type="match status" value="1"/>
</dbReference>
<feature type="transmembrane region" description="Helical" evidence="16">
    <location>
        <begin position="24"/>
        <end position="42"/>
    </location>
</feature>
<evidence type="ECO:0000256" key="8">
    <source>
        <dbReference type="ARBA" id="ARBA00022801"/>
    </source>
</evidence>
<dbReference type="STRING" id="51642.NSMM_610036"/>
<evidence type="ECO:0000256" key="15">
    <source>
        <dbReference type="ARBA" id="ARBA00023316"/>
    </source>
</evidence>
<dbReference type="GO" id="GO:0005886">
    <property type="term" value="C:plasma membrane"/>
    <property type="evidence" value="ECO:0007669"/>
    <property type="project" value="UniProtKB-SubCell"/>
</dbReference>
<dbReference type="EMBL" id="FMWO01000071">
    <property type="protein sequence ID" value="SCZ86622.1"/>
    <property type="molecule type" value="Genomic_DNA"/>
</dbReference>
<evidence type="ECO:0000256" key="13">
    <source>
        <dbReference type="ARBA" id="ARBA00023210"/>
    </source>
</evidence>
<dbReference type="Pfam" id="PF03717">
    <property type="entry name" value="PBP_dimer"/>
    <property type="match status" value="1"/>
</dbReference>
<dbReference type="GO" id="GO:0008360">
    <property type="term" value="P:regulation of cell shape"/>
    <property type="evidence" value="ECO:0007669"/>
    <property type="project" value="UniProtKB-KW"/>
</dbReference>
<reference evidence="19 20" key="1">
    <citation type="submission" date="2016-10" db="EMBL/GenBank/DDBJ databases">
        <authorList>
            <person name="de Groot N.N."/>
        </authorList>
    </citation>
    <scope>NUCLEOTIDE SEQUENCE [LARGE SCALE GENOMIC DNA]</scope>
    <source>
        <strain evidence="19">1</strain>
    </source>
</reference>
<protein>
    <recommendedName>
        <fullName evidence="16">Peptidoglycan D,D-transpeptidase FtsI</fullName>
        <ecNumber evidence="16">3.4.16.4</ecNumber>
    </recommendedName>
    <alternativeName>
        <fullName evidence="16">Penicillin-binding protein 3</fullName>
        <shortName evidence="16">PBP-3</shortName>
    </alternativeName>
</protein>
<evidence type="ECO:0000256" key="5">
    <source>
        <dbReference type="ARBA" id="ARBA00022645"/>
    </source>
</evidence>
<dbReference type="Gene3D" id="3.40.710.10">
    <property type="entry name" value="DD-peptidase/beta-lactamase superfamily"/>
    <property type="match status" value="1"/>
</dbReference>
<dbReference type="Gene3D" id="3.30.450.330">
    <property type="match status" value="1"/>
</dbReference>
<name>A0A1G5SHQ2_9PROT</name>
<dbReference type="GO" id="GO:0000917">
    <property type="term" value="P:division septum assembly"/>
    <property type="evidence" value="ECO:0007669"/>
    <property type="project" value="UniProtKB-KW"/>
</dbReference>
<dbReference type="PANTHER" id="PTHR30627:SF1">
    <property type="entry name" value="PEPTIDOGLYCAN D,D-TRANSPEPTIDASE FTSI"/>
    <property type="match status" value="1"/>
</dbReference>
<comment type="pathway">
    <text evidence="16">Cell wall biogenesis; peptidoglycan biosynthesis.</text>
</comment>
<feature type="domain" description="Penicillin-binding protein transpeptidase" evidence="17">
    <location>
        <begin position="253"/>
        <end position="552"/>
    </location>
</feature>
<evidence type="ECO:0000256" key="16">
    <source>
        <dbReference type="HAMAP-Rule" id="MF_02080"/>
    </source>
</evidence>
<dbReference type="GO" id="GO:0071555">
    <property type="term" value="P:cell wall organization"/>
    <property type="evidence" value="ECO:0007669"/>
    <property type="project" value="UniProtKB-KW"/>
</dbReference>
<keyword evidence="4 16" id="KW-0132">Cell division</keyword>
<keyword evidence="14 16" id="KW-0131">Cell cycle</keyword>
<evidence type="ECO:0000256" key="4">
    <source>
        <dbReference type="ARBA" id="ARBA00022618"/>
    </source>
</evidence>
<sequence>MKLASIRLNRAGSAAILPAWRSRLVLRVLMFGLVILASRAVYLQEFNKDFLQQQGELRYSRIVEQSVPRGSIKDRHGEILAISAPVKSIWVDPQQIDMTQQAQLRILSEQLGMPWAAVQERVNSNKRFVYLKRRVSPSLAADIAQLNIKGLYFKQEYYRYYPTRELAAHILGFTDIDDKGQEGMELAWQDSLASEYGKRRIIQDRLGRVVDNVERINSPKPGQDLILSIDNKIQYLAYRELARAVKAHRALAGSIVALDTRTGEVLAMANYPAFNPNQRANINKDAIRNRVLVDEFEPGSTLKPFTVAVALETGRVKPDTLLETSAGMMKIGKALIRDVHSKGNLTVSQVIQTSSNVGVAKIAMLLPPQTLWEMLNRAGFGGETGLGFPGEISGKLRDYRSWRPIEQATMSYGHGISINLMQLARAYTLFATGGELKPVTLLKRDQPVVGQRVISRETASAINAMLELAVEPDGTGSRARVNGYRVAGKTGTAHKRLDNQKGYAANRYLSSFVGYAPASDPRVVIAVMIDEPGAGEHFGGSVAAPVFSRVMEGTLRILDMPFDKPWPNLVISPSFSIRKQEG</sequence>
<keyword evidence="6 16" id="KW-0645">Protease</keyword>
<dbReference type="InterPro" id="IPR005311">
    <property type="entry name" value="PBP_dimer"/>
</dbReference>
<dbReference type="Pfam" id="PF00905">
    <property type="entry name" value="Transpeptidase"/>
    <property type="match status" value="1"/>
</dbReference>
<comment type="subcellular location">
    <subcellularLocation>
        <location evidence="16">Cell inner membrane</location>
        <topology evidence="16">Single-pass membrane protein</topology>
    </subcellularLocation>
    <subcellularLocation>
        <location evidence="1">Membrane</location>
    </subcellularLocation>
</comment>
<dbReference type="Gene3D" id="3.90.1310.10">
    <property type="entry name" value="Penicillin-binding protein 2a (Domain 2)"/>
    <property type="match status" value="1"/>
</dbReference>
<dbReference type="GO" id="GO:0043093">
    <property type="term" value="P:FtsZ-dependent cytokinesis"/>
    <property type="evidence" value="ECO:0007669"/>
    <property type="project" value="UniProtKB-UniRule"/>
</dbReference>
<dbReference type="UniPathway" id="UPA00219"/>
<evidence type="ECO:0000256" key="7">
    <source>
        <dbReference type="ARBA" id="ARBA00022692"/>
    </source>
</evidence>
<evidence type="ECO:0000256" key="3">
    <source>
        <dbReference type="ARBA" id="ARBA00022519"/>
    </source>
</evidence>
<dbReference type="InterPro" id="IPR036138">
    <property type="entry name" value="PBP_dimer_sf"/>
</dbReference>
<dbReference type="PANTHER" id="PTHR30627">
    <property type="entry name" value="PEPTIDOGLYCAN D,D-TRANSPEPTIDASE"/>
    <property type="match status" value="1"/>
</dbReference>
<gene>
    <name evidence="19" type="primary">penA</name>
    <name evidence="16" type="synonym">ftsI</name>
    <name evidence="19" type="ORF">NSMM_610036</name>
</gene>
<evidence type="ECO:0000313" key="19">
    <source>
        <dbReference type="EMBL" id="SCZ86622.1"/>
    </source>
</evidence>
<dbReference type="AlphaFoldDB" id="A0A1G5SHQ2"/>
<keyword evidence="7 16" id="KW-0812">Transmembrane</keyword>
<dbReference type="EC" id="3.4.16.4" evidence="16"/>
<keyword evidence="5 16" id="KW-0121">Carboxypeptidase</keyword>
<keyword evidence="12 16" id="KW-0472">Membrane</keyword>
<evidence type="ECO:0000259" key="18">
    <source>
        <dbReference type="Pfam" id="PF03717"/>
    </source>
</evidence>
<evidence type="ECO:0000256" key="9">
    <source>
        <dbReference type="ARBA" id="ARBA00022960"/>
    </source>
</evidence>
<evidence type="ECO:0000256" key="1">
    <source>
        <dbReference type="ARBA" id="ARBA00004370"/>
    </source>
</evidence>
<keyword evidence="2 16" id="KW-1003">Cell membrane</keyword>
<dbReference type="GO" id="GO:0006508">
    <property type="term" value="P:proteolysis"/>
    <property type="evidence" value="ECO:0007669"/>
    <property type="project" value="UniProtKB-KW"/>
</dbReference>
<dbReference type="GO" id="GO:0008658">
    <property type="term" value="F:penicillin binding"/>
    <property type="evidence" value="ECO:0007669"/>
    <property type="project" value="InterPro"/>
</dbReference>
<keyword evidence="8 16" id="KW-0378">Hydrolase</keyword>
<dbReference type="SUPFAM" id="SSF56519">
    <property type="entry name" value="Penicillin binding protein dimerisation domain"/>
    <property type="match status" value="1"/>
</dbReference>
<keyword evidence="11 16" id="KW-1133">Transmembrane helix</keyword>
<dbReference type="RefSeq" id="WP_090287770.1">
    <property type="nucleotide sequence ID" value="NZ_FMWO01000071.1"/>
</dbReference>
<evidence type="ECO:0000256" key="11">
    <source>
        <dbReference type="ARBA" id="ARBA00022989"/>
    </source>
</evidence>
<comment type="catalytic activity">
    <reaction evidence="16">
        <text>Preferential cleavage: (Ac)2-L-Lys-D-Ala-|-D-Ala. Also transpeptidation of peptidyl-alanyl moieties that are N-acyl substituents of D-alanine.</text>
        <dbReference type="EC" id="3.4.16.4"/>
    </reaction>
</comment>